<keyword evidence="5" id="KW-0573">Peptidoglycan synthesis</keyword>
<evidence type="ECO:0000256" key="4">
    <source>
        <dbReference type="ARBA" id="ARBA00022960"/>
    </source>
</evidence>
<evidence type="ECO:0000256" key="6">
    <source>
        <dbReference type="ARBA" id="ARBA00023316"/>
    </source>
</evidence>
<dbReference type="InterPro" id="IPR001967">
    <property type="entry name" value="Peptidase_S11_N"/>
</dbReference>
<keyword evidence="2" id="KW-0732">Signal</keyword>
<dbReference type="InterPro" id="IPR018044">
    <property type="entry name" value="Peptidase_S11"/>
</dbReference>
<evidence type="ECO:0000256" key="3">
    <source>
        <dbReference type="ARBA" id="ARBA00022801"/>
    </source>
</evidence>
<evidence type="ECO:0008006" key="14">
    <source>
        <dbReference type="Google" id="ProtNLM"/>
    </source>
</evidence>
<dbReference type="Pfam" id="PF03330">
    <property type="entry name" value="DPBB_1"/>
    <property type="match status" value="1"/>
</dbReference>
<evidence type="ECO:0000313" key="13">
    <source>
        <dbReference type="Proteomes" id="UP000179164"/>
    </source>
</evidence>
<dbReference type="CDD" id="cd22268">
    <property type="entry name" value="DPBB_RlpA-like"/>
    <property type="match status" value="1"/>
</dbReference>
<evidence type="ECO:0000256" key="9">
    <source>
        <dbReference type="RuleBase" id="RU004016"/>
    </source>
</evidence>
<dbReference type="GO" id="GO:0008360">
    <property type="term" value="P:regulation of cell shape"/>
    <property type="evidence" value="ECO:0007669"/>
    <property type="project" value="UniProtKB-KW"/>
</dbReference>
<dbReference type="PRINTS" id="PR00725">
    <property type="entry name" value="DADACBPTASE1"/>
</dbReference>
<accession>A0A1G2B3P2</accession>
<dbReference type="PROSITE" id="PS51257">
    <property type="entry name" value="PROKAR_LIPOPROTEIN"/>
    <property type="match status" value="1"/>
</dbReference>
<evidence type="ECO:0000259" key="10">
    <source>
        <dbReference type="Pfam" id="PF00768"/>
    </source>
</evidence>
<reference evidence="12 13" key="1">
    <citation type="journal article" date="2016" name="Nat. Commun.">
        <title>Thousands of microbial genomes shed light on interconnected biogeochemical processes in an aquifer system.</title>
        <authorList>
            <person name="Anantharaman K."/>
            <person name="Brown C.T."/>
            <person name="Hug L.A."/>
            <person name="Sharon I."/>
            <person name="Castelle C.J."/>
            <person name="Probst A.J."/>
            <person name="Thomas B.C."/>
            <person name="Singh A."/>
            <person name="Wilkins M.J."/>
            <person name="Karaoz U."/>
            <person name="Brodie E.L."/>
            <person name="Williams K.H."/>
            <person name="Hubbard S.S."/>
            <person name="Banfield J.F."/>
        </authorList>
    </citation>
    <scope>NUCLEOTIDE SEQUENCE [LARGE SCALE GENOMIC DNA]</scope>
</reference>
<dbReference type="SUPFAM" id="SSF50685">
    <property type="entry name" value="Barwin-like endoglucanases"/>
    <property type="match status" value="1"/>
</dbReference>
<dbReference type="InterPro" id="IPR009009">
    <property type="entry name" value="RlpA-like_DPBB"/>
</dbReference>
<protein>
    <recommendedName>
        <fullName evidence="14">Peptidase S11 D-alanyl-D-alanine carboxypeptidase A N-terminal domain-containing protein</fullName>
    </recommendedName>
</protein>
<gene>
    <name evidence="12" type="ORF">A2898_04635</name>
</gene>
<proteinExistence type="inferred from homology"/>
<dbReference type="GO" id="GO:0071555">
    <property type="term" value="P:cell wall organization"/>
    <property type="evidence" value="ECO:0007669"/>
    <property type="project" value="UniProtKB-KW"/>
</dbReference>
<feature type="active site" description="Proton acceptor" evidence="7">
    <location>
        <position position="313"/>
    </location>
</feature>
<evidence type="ECO:0000256" key="2">
    <source>
        <dbReference type="ARBA" id="ARBA00022729"/>
    </source>
</evidence>
<feature type="binding site" evidence="8">
    <location>
        <position position="471"/>
    </location>
    <ligand>
        <name>substrate</name>
    </ligand>
</feature>
<comment type="caution">
    <text evidence="12">The sequence shown here is derived from an EMBL/GenBank/DDBJ whole genome shotgun (WGS) entry which is preliminary data.</text>
</comment>
<dbReference type="GO" id="GO:0009252">
    <property type="term" value="P:peptidoglycan biosynthetic process"/>
    <property type="evidence" value="ECO:0007669"/>
    <property type="project" value="UniProtKB-KW"/>
</dbReference>
<evidence type="ECO:0000256" key="8">
    <source>
        <dbReference type="PIRSR" id="PIRSR618044-2"/>
    </source>
</evidence>
<keyword evidence="4" id="KW-0133">Cell shape</keyword>
<comment type="similarity">
    <text evidence="1 9">Belongs to the peptidase S11 family.</text>
</comment>
<organism evidence="12 13">
    <name type="scientific">Candidatus Kerfeldbacteria bacterium RIFCSPLOWO2_01_FULL_48_11</name>
    <dbReference type="NCBI Taxonomy" id="1798543"/>
    <lineage>
        <taxon>Bacteria</taxon>
        <taxon>Candidatus Kerfeldiibacteriota</taxon>
    </lineage>
</organism>
<dbReference type="Proteomes" id="UP000179164">
    <property type="component" value="Unassembled WGS sequence"/>
</dbReference>
<dbReference type="Gene3D" id="3.40.710.10">
    <property type="entry name" value="DD-peptidase/beta-lactamase superfamily"/>
    <property type="match status" value="1"/>
</dbReference>
<keyword evidence="6" id="KW-0961">Cell wall biogenesis/degradation</keyword>
<evidence type="ECO:0000313" key="12">
    <source>
        <dbReference type="EMBL" id="OGY82847.1"/>
    </source>
</evidence>
<dbReference type="PANTHER" id="PTHR21581">
    <property type="entry name" value="D-ALANYL-D-ALANINE CARBOXYPEPTIDASE"/>
    <property type="match status" value="1"/>
</dbReference>
<dbReference type="InterPro" id="IPR012338">
    <property type="entry name" value="Beta-lactam/transpept-like"/>
</dbReference>
<dbReference type="InterPro" id="IPR036908">
    <property type="entry name" value="RlpA-like_sf"/>
</dbReference>
<dbReference type="AlphaFoldDB" id="A0A1G2B3P2"/>
<feature type="domain" description="Peptidase S11 D-alanyl-D-alanine carboxypeptidase A N-terminal" evidence="10">
    <location>
        <begin position="277"/>
        <end position="502"/>
    </location>
</feature>
<evidence type="ECO:0000256" key="7">
    <source>
        <dbReference type="PIRSR" id="PIRSR618044-1"/>
    </source>
</evidence>
<dbReference type="STRING" id="1798543.A2898_04635"/>
<feature type="domain" description="RlpA-like protein double-psi beta-barrel" evidence="11">
    <location>
        <begin position="193"/>
        <end position="259"/>
    </location>
</feature>
<feature type="active site" description="Acyl-ester intermediate" evidence="7">
    <location>
        <position position="310"/>
    </location>
</feature>
<keyword evidence="3" id="KW-0378">Hydrolase</keyword>
<name>A0A1G2B3P2_9BACT</name>
<sequence>MASRFRKYLIGLSVLLTIFGSCGLYYPVSHAATITDEVFLRFSSEAIVRGYTARTSDDNFLVGVWPGVLQVPATLRIREFSSTVRPVPSGENVVSNFYQFNFLRIDNPKDPLILAKPYTLAIRYTGDNTKRKVIKYYNDILKAWVPLPSTTDFTNKYVRAITHLPFSPVAVFEENVMQEGRSSYYEHPNYRGEMVAASREYSFGTQLRIENLETGASVVVTVRDYGPDGQRYPERIVDISRSAFMALAPLSRGTIPVRVTPYRPVVLGVSTQQPQVIPPVISSKAAMLIDAKTGRMLYEKNPDVVLPIASLTKLVTASVFLQFSLPWDRIVTYQSEDNAIGSRLQVSAGETMTVKDAFYTSLTGSANNATNTLVRSTGLSRNDFVSRMNARAKSWGTTFTSFDDVTGLSEHDVSTAREYAMMARQALKSFDLLTATTIPAYTFTTLNTKIPHTITNRNKMIDTSWYVTGTKTGYTDEALYTLVARVYDRPTGREVLAVILGSQDDATRYREMNALIDHAYKIL</sequence>
<dbReference type="GO" id="GO:0009002">
    <property type="term" value="F:serine-type D-Ala-D-Ala carboxypeptidase activity"/>
    <property type="evidence" value="ECO:0007669"/>
    <property type="project" value="InterPro"/>
</dbReference>
<evidence type="ECO:0000256" key="5">
    <source>
        <dbReference type="ARBA" id="ARBA00022984"/>
    </source>
</evidence>
<dbReference type="PANTHER" id="PTHR21581:SF6">
    <property type="entry name" value="TRAFFICKING PROTEIN PARTICLE COMPLEX SUBUNIT 12"/>
    <property type="match status" value="1"/>
</dbReference>
<evidence type="ECO:0000259" key="11">
    <source>
        <dbReference type="Pfam" id="PF03330"/>
    </source>
</evidence>
<feature type="active site" evidence="7">
    <location>
        <position position="365"/>
    </location>
</feature>
<dbReference type="EMBL" id="MHKE01000017">
    <property type="protein sequence ID" value="OGY82847.1"/>
    <property type="molecule type" value="Genomic_DNA"/>
</dbReference>
<dbReference type="Pfam" id="PF00768">
    <property type="entry name" value="Peptidase_S11"/>
    <property type="match status" value="1"/>
</dbReference>
<dbReference type="SUPFAM" id="SSF56601">
    <property type="entry name" value="beta-lactamase/transpeptidase-like"/>
    <property type="match status" value="1"/>
</dbReference>
<dbReference type="GO" id="GO:0006508">
    <property type="term" value="P:proteolysis"/>
    <property type="evidence" value="ECO:0007669"/>
    <property type="project" value="InterPro"/>
</dbReference>
<dbReference type="Gene3D" id="2.40.40.10">
    <property type="entry name" value="RlpA-like domain"/>
    <property type="match status" value="1"/>
</dbReference>
<evidence type="ECO:0000256" key="1">
    <source>
        <dbReference type="ARBA" id="ARBA00007164"/>
    </source>
</evidence>